<accession>A0A5K7XN48</accession>
<dbReference type="RefSeq" id="WP_152101412.1">
    <property type="nucleotide sequence ID" value="NZ_AP021861.1"/>
</dbReference>
<dbReference type="AlphaFoldDB" id="A0A5K7XN48"/>
<evidence type="ECO:0008006" key="3">
    <source>
        <dbReference type="Google" id="ProtNLM"/>
    </source>
</evidence>
<protein>
    <recommendedName>
        <fullName evidence="3">Phage portal protein</fullName>
    </recommendedName>
</protein>
<gene>
    <name evidence="1" type="ORF">PLANPX_5815</name>
</gene>
<organism evidence="1 2">
    <name type="scientific">Lacipirellula parvula</name>
    <dbReference type="NCBI Taxonomy" id="2650471"/>
    <lineage>
        <taxon>Bacteria</taxon>
        <taxon>Pseudomonadati</taxon>
        <taxon>Planctomycetota</taxon>
        <taxon>Planctomycetia</taxon>
        <taxon>Pirellulales</taxon>
        <taxon>Lacipirellulaceae</taxon>
        <taxon>Lacipirellula</taxon>
    </lineage>
</organism>
<evidence type="ECO:0000313" key="1">
    <source>
        <dbReference type="EMBL" id="BBO36203.1"/>
    </source>
</evidence>
<dbReference type="Pfam" id="PF05136">
    <property type="entry name" value="Phage_portal_2"/>
    <property type="match status" value="1"/>
</dbReference>
<evidence type="ECO:0000313" key="2">
    <source>
        <dbReference type="Proteomes" id="UP000326837"/>
    </source>
</evidence>
<dbReference type="KEGG" id="lpav:PLANPX_5815"/>
<dbReference type="GO" id="GO:0005198">
    <property type="term" value="F:structural molecule activity"/>
    <property type="evidence" value="ECO:0007669"/>
    <property type="project" value="InterPro"/>
</dbReference>
<dbReference type="EMBL" id="AP021861">
    <property type="protein sequence ID" value="BBO36203.1"/>
    <property type="molecule type" value="Genomic_DNA"/>
</dbReference>
<dbReference type="GO" id="GO:0019068">
    <property type="term" value="P:virion assembly"/>
    <property type="evidence" value="ECO:0007669"/>
    <property type="project" value="InterPro"/>
</dbReference>
<keyword evidence="2" id="KW-1185">Reference proteome</keyword>
<proteinExistence type="predicted"/>
<name>A0A5K7XN48_9BACT</name>
<sequence>MTQYLDQYEQRVSEAVDSLWDALVDPREAYVDDDGMWWNNLNEAGGGFVRAGLPYLNEAQLAEVRLDCRRLVATNEFAINGVENRISYIVGSGHVYRAVLRDDSAAGAALLTEVQGVLNEFLSVNAWHARQQEIVRRMDRDGEAFLRFFVGLDGMTRVRFIEPEQVSTPKELSQEPSASFGVHTESDDVESVRGYYVDGEPIAAGEIQHRKANVDANVKRGLSLYFPVRKNLRRVEKLLRNMSAVAEIQSAIALIRKHRSALRNGVEQFVTDGSSTSGFSPATGRTRRLATYEPGTILDAPAGLEYDFPAAGVNASNFVTVLQAELRAIAARLVMPEFMFTSDASNANYSSTLVAEGPAVKMFERLQASLRNDDLLVMWRVIENAAAAGRLPRDVRQRVEVQITLPSLHVRDQLREVQVEKIAFEKGILSPQTWSQRLGLDYDQEQKNWEGASDELRAARVKSKP</sequence>
<dbReference type="InterPro" id="IPR006429">
    <property type="entry name" value="Phage_lambda_portal"/>
</dbReference>
<reference evidence="2" key="1">
    <citation type="submission" date="2019-10" db="EMBL/GenBank/DDBJ databases">
        <title>Lacipirellula parvula gen. nov., sp. nov., representing a lineage of planctomycetes widespread in freshwater anoxic habitats, and description of the family Lacipirellulaceae.</title>
        <authorList>
            <person name="Dedysh S.N."/>
            <person name="Kulichevskaya I.S."/>
            <person name="Beletsky A.V."/>
            <person name="Rakitin A.L."/>
            <person name="Mardanov A.V."/>
            <person name="Ivanova A.A."/>
            <person name="Saltykova V.X."/>
            <person name="Rijpstra W.I.C."/>
            <person name="Sinninghe Damste J.S."/>
            <person name="Ravin N.V."/>
        </authorList>
    </citation>
    <scope>NUCLEOTIDE SEQUENCE [LARGE SCALE GENOMIC DNA]</scope>
    <source>
        <strain evidence="2">PX69</strain>
    </source>
</reference>
<dbReference type="Proteomes" id="UP000326837">
    <property type="component" value="Chromosome"/>
</dbReference>